<dbReference type="Proteomes" id="UP000694414">
    <property type="component" value="Unplaced"/>
</dbReference>
<dbReference type="Pfam" id="PF05712">
    <property type="entry name" value="MRG"/>
    <property type="match status" value="1"/>
</dbReference>
<keyword evidence="2" id="KW-0156">Chromatin regulator</keyword>
<dbReference type="InterPro" id="IPR016197">
    <property type="entry name" value="Chromo-like_dom_sf"/>
</dbReference>
<dbReference type="Ensembl" id="ENSPSMT00000007791.1">
    <property type="protein sequence ID" value="ENSPSMP00000006604.1"/>
    <property type="gene ID" value="ENSPSMG00000004964.1"/>
</dbReference>
<dbReference type="PANTHER" id="PTHR10880:SF15">
    <property type="entry name" value="MSL COMPLEX SUBUNIT 3"/>
    <property type="match status" value="1"/>
</dbReference>
<evidence type="ECO:0008006" key="11">
    <source>
        <dbReference type="Google" id="ProtNLM"/>
    </source>
</evidence>
<keyword evidence="3" id="KW-0805">Transcription regulation</keyword>
<keyword evidence="10" id="KW-1185">Reference proteome</keyword>
<accession>A0A8C8YNN8</accession>
<dbReference type="GO" id="GO:0005634">
    <property type="term" value="C:nucleus"/>
    <property type="evidence" value="ECO:0007669"/>
    <property type="project" value="UniProtKB-SubCell"/>
</dbReference>
<sequence length="395" mass="45494">CFEPDPTKARALYDAKTVDVIIGKDKKGRKISRYLIYFNGWDRSWDRRAAEDRVLRDTDENPVARLRSTGRKKKRCRLPGVDSVLKSLPVEGKDENDENSISSSPGSNEEISEESDPEEKIEVKEQPELQTEREMEERTITIEIPEVLKKQLEDDCCYINRRKRLVKLPCQTNIITILESYVKHFAISAAFSAKERPRHHHAVPHANMNVHYIPAEKNVDLCKEMVDGLRITFDYALPLVLLYPYEQTQYKKVTSCKFFLPIKESATNANRSQEELSPSPPFLNQSTPQSTERQQTTDEPATPKRCKAEPKALQSLRRSTRHTANCDRLSEGSASLQPERRQQDRSASMPKLFLHLEKKTPSKSFFLFSPGIFIGLALTHRSVTHFELIFIYSKR</sequence>
<evidence type="ECO:0000256" key="6">
    <source>
        <dbReference type="SAM" id="MobiDB-lite"/>
    </source>
</evidence>
<reference evidence="9" key="2">
    <citation type="submission" date="2025-09" db="UniProtKB">
        <authorList>
            <consortium name="Ensembl"/>
        </authorList>
    </citation>
    <scope>IDENTIFICATION</scope>
</reference>
<keyword evidence="4" id="KW-0804">Transcription</keyword>
<evidence type="ECO:0000259" key="8">
    <source>
        <dbReference type="Pfam" id="PF22732"/>
    </source>
</evidence>
<dbReference type="SUPFAM" id="SSF54160">
    <property type="entry name" value="Chromo domain-like"/>
    <property type="match status" value="1"/>
</dbReference>
<feature type="domain" description="MSL3 chromodomain-like" evidence="8">
    <location>
        <begin position="1"/>
        <end position="61"/>
    </location>
</feature>
<dbReference type="Pfam" id="PF22732">
    <property type="entry name" value="MSL3_chromo-like"/>
    <property type="match status" value="1"/>
</dbReference>
<dbReference type="FunFam" id="1.10.274.30:FF:000003">
    <property type="entry name" value="Male-specific lethal 3 homolog"/>
    <property type="match status" value="1"/>
</dbReference>
<keyword evidence="5" id="KW-0539">Nucleus</keyword>
<evidence type="ECO:0000256" key="3">
    <source>
        <dbReference type="ARBA" id="ARBA00023015"/>
    </source>
</evidence>
<dbReference type="GO" id="GO:0035267">
    <property type="term" value="C:NuA4 histone acetyltransferase complex"/>
    <property type="evidence" value="ECO:0007669"/>
    <property type="project" value="TreeGrafter"/>
</dbReference>
<dbReference type="InterPro" id="IPR026541">
    <property type="entry name" value="MRG_dom"/>
</dbReference>
<dbReference type="GO" id="GO:0072487">
    <property type="term" value="C:MSL complex"/>
    <property type="evidence" value="ECO:0007669"/>
    <property type="project" value="TreeGrafter"/>
</dbReference>
<feature type="domain" description="MRG" evidence="7">
    <location>
        <begin position="128"/>
        <end position="255"/>
    </location>
</feature>
<name>A0A8C8YNN8_PROSS</name>
<feature type="compositionally biased region" description="Basic and acidic residues" evidence="6">
    <location>
        <begin position="118"/>
        <end position="137"/>
    </location>
</feature>
<dbReference type="Gene3D" id="1.10.274.30">
    <property type="entry name" value="MRG domain"/>
    <property type="match status" value="1"/>
</dbReference>
<feature type="compositionally biased region" description="Polar residues" evidence="6">
    <location>
        <begin position="282"/>
        <end position="299"/>
    </location>
</feature>
<evidence type="ECO:0000256" key="4">
    <source>
        <dbReference type="ARBA" id="ARBA00023163"/>
    </source>
</evidence>
<evidence type="ECO:0000313" key="10">
    <source>
        <dbReference type="Proteomes" id="UP000694414"/>
    </source>
</evidence>
<dbReference type="Gene3D" id="2.30.30.140">
    <property type="match status" value="1"/>
</dbReference>
<feature type="region of interest" description="Disordered" evidence="6">
    <location>
        <begin position="87"/>
        <end position="137"/>
    </location>
</feature>
<dbReference type="GO" id="GO:0006355">
    <property type="term" value="P:regulation of DNA-templated transcription"/>
    <property type="evidence" value="ECO:0007669"/>
    <property type="project" value="InterPro"/>
</dbReference>
<evidence type="ECO:0000256" key="5">
    <source>
        <dbReference type="ARBA" id="ARBA00023242"/>
    </source>
</evidence>
<protein>
    <recommendedName>
        <fullName evidence="11">MRG domain-containing protein</fullName>
    </recommendedName>
</protein>
<evidence type="ECO:0000259" key="7">
    <source>
        <dbReference type="Pfam" id="PF05712"/>
    </source>
</evidence>
<evidence type="ECO:0000313" key="9">
    <source>
        <dbReference type="Ensembl" id="ENSPSMP00000006604.1"/>
    </source>
</evidence>
<dbReference type="GeneTree" id="ENSGT00950000182965"/>
<proteinExistence type="predicted"/>
<dbReference type="PROSITE" id="PS51640">
    <property type="entry name" value="MRG"/>
    <property type="match status" value="1"/>
</dbReference>
<feature type="region of interest" description="Disordered" evidence="6">
    <location>
        <begin position="270"/>
        <end position="347"/>
    </location>
</feature>
<comment type="subcellular location">
    <subcellularLocation>
        <location evidence="1">Nucleus</location>
    </subcellularLocation>
</comment>
<reference evidence="9" key="1">
    <citation type="submission" date="2025-08" db="UniProtKB">
        <authorList>
            <consortium name="Ensembl"/>
        </authorList>
    </citation>
    <scope>IDENTIFICATION</scope>
</reference>
<dbReference type="InterPro" id="IPR008676">
    <property type="entry name" value="MRG"/>
</dbReference>
<dbReference type="AlphaFoldDB" id="A0A8C8YNN8"/>
<evidence type="ECO:0000256" key="1">
    <source>
        <dbReference type="ARBA" id="ARBA00004123"/>
    </source>
</evidence>
<organism evidence="9 10">
    <name type="scientific">Prolemur simus</name>
    <name type="common">Greater bamboo lemur</name>
    <name type="synonym">Hapalemur simus</name>
    <dbReference type="NCBI Taxonomy" id="1328070"/>
    <lineage>
        <taxon>Eukaryota</taxon>
        <taxon>Metazoa</taxon>
        <taxon>Chordata</taxon>
        <taxon>Craniata</taxon>
        <taxon>Vertebrata</taxon>
        <taxon>Euteleostomi</taxon>
        <taxon>Mammalia</taxon>
        <taxon>Eutheria</taxon>
        <taxon>Euarchontoglires</taxon>
        <taxon>Primates</taxon>
        <taxon>Strepsirrhini</taxon>
        <taxon>Lemuriformes</taxon>
        <taxon>Lemuridae</taxon>
        <taxon>Prolemur</taxon>
    </lineage>
</organism>
<dbReference type="InterPro" id="IPR038217">
    <property type="entry name" value="MRG_C_sf"/>
</dbReference>
<dbReference type="GO" id="GO:0006325">
    <property type="term" value="P:chromatin organization"/>
    <property type="evidence" value="ECO:0007669"/>
    <property type="project" value="UniProtKB-KW"/>
</dbReference>
<evidence type="ECO:0000256" key="2">
    <source>
        <dbReference type="ARBA" id="ARBA00022853"/>
    </source>
</evidence>
<dbReference type="PANTHER" id="PTHR10880">
    <property type="entry name" value="MORTALITY FACTOR 4-LIKE PROTEIN"/>
    <property type="match status" value="1"/>
</dbReference>
<dbReference type="InterPro" id="IPR053820">
    <property type="entry name" value="MSL3_chromo-like"/>
</dbReference>